<organism evidence="1">
    <name type="scientific">Drosophila melanogaster</name>
    <name type="common">Fruit fly</name>
    <dbReference type="NCBI Taxonomy" id="7227"/>
    <lineage>
        <taxon>Eukaryota</taxon>
        <taxon>Metazoa</taxon>
        <taxon>Ecdysozoa</taxon>
        <taxon>Arthropoda</taxon>
        <taxon>Hexapoda</taxon>
        <taxon>Insecta</taxon>
        <taxon>Pterygota</taxon>
        <taxon>Neoptera</taxon>
        <taxon>Endopterygota</taxon>
        <taxon>Diptera</taxon>
        <taxon>Brachycera</taxon>
        <taxon>Muscomorpha</taxon>
        <taxon>Ephydroidea</taxon>
        <taxon>Drosophilidae</taxon>
        <taxon>Drosophila</taxon>
        <taxon>Sophophora</taxon>
    </lineage>
</organism>
<reference evidence="1" key="1">
    <citation type="submission" date="2006-04" db="EMBL/GenBank/DDBJ databases">
        <authorList>
            <person name="Stapleton M."/>
            <person name="Carlson J."/>
            <person name="Chavez C."/>
            <person name="Frise E."/>
            <person name="George R."/>
            <person name="Pacleb J."/>
            <person name="Park S."/>
            <person name="Wan K."/>
            <person name="Yu C."/>
            <person name="Celniker S."/>
        </authorList>
    </citation>
    <scope>NUCLEOTIDE SEQUENCE</scope>
</reference>
<proteinExistence type="evidence at transcript level"/>
<accession>Q1RKY4</accession>
<sequence length="45" mass="5360">MMHSRQYERNQVWNHTEGAENIPQSREINRGSYLHVTLLPLIILN</sequence>
<dbReference type="EMBL" id="BT025076">
    <property type="protein sequence ID" value="ABE73247.1"/>
    <property type="molecule type" value="mRNA"/>
</dbReference>
<dbReference type="AlphaFoldDB" id="Q1RKY4"/>
<evidence type="ECO:0000313" key="1">
    <source>
        <dbReference type="EMBL" id="ABE73247.1"/>
    </source>
</evidence>
<protein>
    <submittedName>
        <fullName evidence="1">IP15268p</fullName>
    </submittedName>
</protein>
<name>Q1RKY4_DROME</name>